<proteinExistence type="inferred from homology"/>
<name>A0AAP0X2C8_LIQFO</name>
<dbReference type="Gene3D" id="3.30.530.20">
    <property type="match status" value="1"/>
</dbReference>
<dbReference type="GO" id="GO:0006952">
    <property type="term" value="P:defense response"/>
    <property type="evidence" value="ECO:0007669"/>
    <property type="project" value="InterPro"/>
</dbReference>
<dbReference type="PANTHER" id="PTHR31213">
    <property type="entry name" value="OS08G0374000 PROTEIN-RELATED"/>
    <property type="match status" value="1"/>
</dbReference>
<dbReference type="PANTHER" id="PTHR31213:SF17">
    <property type="entry name" value="MAJOR ALLERGEN PRU AR 1-LIKE"/>
    <property type="match status" value="1"/>
</dbReference>
<dbReference type="Proteomes" id="UP001415857">
    <property type="component" value="Unassembled WGS sequence"/>
</dbReference>
<dbReference type="GO" id="GO:0004864">
    <property type="term" value="F:protein phosphatase inhibitor activity"/>
    <property type="evidence" value="ECO:0007669"/>
    <property type="project" value="InterPro"/>
</dbReference>
<dbReference type="FunFam" id="3.30.530.20:FF:000007">
    <property type="entry name" value="Major pollen allergen Bet v 1-A"/>
    <property type="match status" value="1"/>
</dbReference>
<dbReference type="GO" id="GO:0038023">
    <property type="term" value="F:signaling receptor activity"/>
    <property type="evidence" value="ECO:0007669"/>
    <property type="project" value="InterPro"/>
</dbReference>
<gene>
    <name evidence="3" type="ORF">L1049_015201</name>
</gene>
<dbReference type="AlphaFoldDB" id="A0AAP0X2C8"/>
<dbReference type="InterPro" id="IPR023393">
    <property type="entry name" value="START-like_dom_sf"/>
</dbReference>
<evidence type="ECO:0000256" key="1">
    <source>
        <dbReference type="ARBA" id="ARBA00009744"/>
    </source>
</evidence>
<dbReference type="GO" id="GO:0005634">
    <property type="term" value="C:nucleus"/>
    <property type="evidence" value="ECO:0007669"/>
    <property type="project" value="TreeGrafter"/>
</dbReference>
<comment type="caution">
    <text evidence="3">The sequence shown here is derived from an EMBL/GenBank/DDBJ whole genome shotgun (WGS) entry which is preliminary data.</text>
</comment>
<dbReference type="InterPro" id="IPR024949">
    <property type="entry name" value="Bet_v_I_allergen"/>
</dbReference>
<dbReference type="EMBL" id="JBBPBK010000004">
    <property type="protein sequence ID" value="KAK9286796.1"/>
    <property type="molecule type" value="Genomic_DNA"/>
</dbReference>
<dbReference type="InterPro" id="IPR050279">
    <property type="entry name" value="Plant_def-hormone_signal"/>
</dbReference>
<keyword evidence="4" id="KW-1185">Reference proteome</keyword>
<dbReference type="GO" id="GO:0010427">
    <property type="term" value="F:abscisic acid binding"/>
    <property type="evidence" value="ECO:0007669"/>
    <property type="project" value="InterPro"/>
</dbReference>
<dbReference type="GO" id="GO:0009738">
    <property type="term" value="P:abscisic acid-activated signaling pathway"/>
    <property type="evidence" value="ECO:0007669"/>
    <property type="project" value="InterPro"/>
</dbReference>
<organism evidence="3 4">
    <name type="scientific">Liquidambar formosana</name>
    <name type="common">Formosan gum</name>
    <dbReference type="NCBI Taxonomy" id="63359"/>
    <lineage>
        <taxon>Eukaryota</taxon>
        <taxon>Viridiplantae</taxon>
        <taxon>Streptophyta</taxon>
        <taxon>Embryophyta</taxon>
        <taxon>Tracheophyta</taxon>
        <taxon>Spermatophyta</taxon>
        <taxon>Magnoliopsida</taxon>
        <taxon>eudicotyledons</taxon>
        <taxon>Gunneridae</taxon>
        <taxon>Pentapetalae</taxon>
        <taxon>Saxifragales</taxon>
        <taxon>Altingiaceae</taxon>
        <taxon>Liquidambar</taxon>
    </lineage>
</organism>
<feature type="domain" description="Bet v I/Major latex protein" evidence="2">
    <location>
        <begin position="9"/>
        <end position="134"/>
    </location>
</feature>
<dbReference type="GO" id="GO:0005737">
    <property type="term" value="C:cytoplasm"/>
    <property type="evidence" value="ECO:0007669"/>
    <property type="project" value="TreeGrafter"/>
</dbReference>
<dbReference type="CDD" id="cd07816">
    <property type="entry name" value="Bet_v1-like"/>
    <property type="match status" value="1"/>
</dbReference>
<dbReference type="SUPFAM" id="SSF55961">
    <property type="entry name" value="Bet v1-like"/>
    <property type="match status" value="1"/>
</dbReference>
<sequence length="140" mass="15728">MDRIRPVHTQHFNKGSHCVSWAESKNGEFCPKSAYNISCTKGSPLKTLKHRIDALDKENMIYNYTMIEGDTLLDKIESISYETKFEATADGRTICKSVSKYYPKAGVEIKEEEIKAGKEKATGMFMAVEAYLSANPDAYA</sequence>
<reference evidence="3 4" key="1">
    <citation type="journal article" date="2024" name="Plant J.">
        <title>Genome sequences and population genomics reveal climatic adaptation and genomic divergence between two closely related sweetgum species.</title>
        <authorList>
            <person name="Xu W.Q."/>
            <person name="Ren C.Q."/>
            <person name="Zhang X.Y."/>
            <person name="Comes H.P."/>
            <person name="Liu X.H."/>
            <person name="Li Y.G."/>
            <person name="Kettle C.J."/>
            <person name="Jalonen R."/>
            <person name="Gaisberger H."/>
            <person name="Ma Y.Z."/>
            <person name="Qiu Y.X."/>
        </authorList>
    </citation>
    <scope>NUCLEOTIDE SEQUENCE [LARGE SCALE GENOMIC DNA]</scope>
    <source>
        <strain evidence="3">Hangzhou</strain>
    </source>
</reference>
<comment type="similarity">
    <text evidence="1">Belongs to the BetVI family.</text>
</comment>
<evidence type="ECO:0000313" key="4">
    <source>
        <dbReference type="Proteomes" id="UP001415857"/>
    </source>
</evidence>
<dbReference type="InterPro" id="IPR000916">
    <property type="entry name" value="Bet_v_I/MLP"/>
</dbReference>
<dbReference type="Pfam" id="PF00407">
    <property type="entry name" value="Bet_v_1"/>
    <property type="match status" value="1"/>
</dbReference>
<protein>
    <recommendedName>
        <fullName evidence="2">Bet v I/Major latex protein domain-containing protein</fullName>
    </recommendedName>
</protein>
<accession>A0AAP0X2C8</accession>
<evidence type="ECO:0000313" key="3">
    <source>
        <dbReference type="EMBL" id="KAK9286796.1"/>
    </source>
</evidence>
<dbReference type="PRINTS" id="PR00634">
    <property type="entry name" value="BETALLERGEN"/>
</dbReference>
<evidence type="ECO:0000259" key="2">
    <source>
        <dbReference type="Pfam" id="PF00407"/>
    </source>
</evidence>